<accession>A0A933MJP7</accession>
<gene>
    <name evidence="1" type="ORF">HY768_06580</name>
</gene>
<sequence>MKKLKKIPVFKTPGAEEKFWAAHDSADYVDYTTARPALFTNLKPSSRTISIRLPESLLEALKQLANKQDVPYQSMLKMLLADKVGEKMQLKSR</sequence>
<comment type="caution">
    <text evidence="1">The sequence shown here is derived from an EMBL/GenBank/DDBJ whole genome shotgun (WGS) entry which is preliminary data.</text>
</comment>
<organism evidence="1 2">
    <name type="scientific">candidate division TA06 bacterium</name>
    <dbReference type="NCBI Taxonomy" id="2250710"/>
    <lineage>
        <taxon>Bacteria</taxon>
        <taxon>Bacteria division TA06</taxon>
    </lineage>
</organism>
<name>A0A933MJP7_UNCT6</name>
<evidence type="ECO:0000313" key="1">
    <source>
        <dbReference type="EMBL" id="MBI4726874.1"/>
    </source>
</evidence>
<protein>
    <submittedName>
        <fullName evidence="1">BrnA antitoxin family protein</fullName>
    </submittedName>
</protein>
<proteinExistence type="predicted"/>
<dbReference type="Proteomes" id="UP000736328">
    <property type="component" value="Unassembled WGS sequence"/>
</dbReference>
<dbReference type="AlphaFoldDB" id="A0A933MJP7"/>
<reference evidence="1" key="1">
    <citation type="submission" date="2020-07" db="EMBL/GenBank/DDBJ databases">
        <title>Huge and variable diversity of episymbiotic CPR bacteria and DPANN archaea in groundwater ecosystems.</title>
        <authorList>
            <person name="He C.Y."/>
            <person name="Keren R."/>
            <person name="Whittaker M."/>
            <person name="Farag I.F."/>
            <person name="Doudna J."/>
            <person name="Cate J.H.D."/>
            <person name="Banfield J.F."/>
        </authorList>
    </citation>
    <scope>NUCLEOTIDE SEQUENCE</scope>
    <source>
        <strain evidence="1">NC_groundwater_1520_Pr4_B-0.1um_53_5</strain>
    </source>
</reference>
<dbReference type="InterPro" id="IPR022148">
    <property type="entry name" value="CopG_antitoxin"/>
</dbReference>
<evidence type="ECO:0000313" key="2">
    <source>
        <dbReference type="Proteomes" id="UP000736328"/>
    </source>
</evidence>
<dbReference type="Pfam" id="PF12441">
    <property type="entry name" value="CopG_antitoxin"/>
    <property type="match status" value="1"/>
</dbReference>
<dbReference type="EMBL" id="JACQXR010000086">
    <property type="protein sequence ID" value="MBI4726874.1"/>
    <property type="molecule type" value="Genomic_DNA"/>
</dbReference>